<gene>
    <name evidence="3" type="ORF">LOD99_2476</name>
</gene>
<dbReference type="InterPro" id="IPR002035">
    <property type="entry name" value="VWF_A"/>
</dbReference>
<reference evidence="3 4" key="1">
    <citation type="journal article" date="2023" name="BMC Biol.">
        <title>The compact genome of the sponge Oopsacas minuta (Hexactinellida) is lacking key metazoan core genes.</title>
        <authorList>
            <person name="Santini S."/>
            <person name="Schenkelaars Q."/>
            <person name="Jourda C."/>
            <person name="Duchesne M."/>
            <person name="Belahbib H."/>
            <person name="Rocher C."/>
            <person name="Selva M."/>
            <person name="Riesgo A."/>
            <person name="Vervoort M."/>
            <person name="Leys S.P."/>
            <person name="Kodjabachian L."/>
            <person name="Le Bivic A."/>
            <person name="Borchiellini C."/>
            <person name="Claverie J.M."/>
            <person name="Renard E."/>
        </authorList>
    </citation>
    <scope>NUCLEOTIDE SEQUENCE [LARGE SCALE GENOMIC DNA]</scope>
    <source>
        <strain evidence="3">SPO-2</strain>
    </source>
</reference>
<dbReference type="SUPFAM" id="SSF53300">
    <property type="entry name" value="vWA-like"/>
    <property type="match status" value="1"/>
</dbReference>
<dbReference type="Gene3D" id="3.40.50.410">
    <property type="entry name" value="von Willebrand factor, type A domain"/>
    <property type="match status" value="1"/>
</dbReference>
<dbReference type="InterPro" id="IPR013694">
    <property type="entry name" value="VIT"/>
</dbReference>
<comment type="caution">
    <text evidence="3">The sequence shown here is derived from an EMBL/GenBank/DDBJ whole genome shotgun (WGS) entry which is preliminary data.</text>
</comment>
<dbReference type="PROSITE" id="PS50234">
    <property type="entry name" value="VWFA"/>
    <property type="match status" value="1"/>
</dbReference>
<name>A0AAV7K1T1_9METZ</name>
<dbReference type="Pfam" id="PF08487">
    <property type="entry name" value="VIT"/>
    <property type="match status" value="1"/>
</dbReference>
<keyword evidence="4" id="KW-1185">Reference proteome</keyword>
<feature type="domain" description="VWFA" evidence="1">
    <location>
        <begin position="282"/>
        <end position="455"/>
    </location>
</feature>
<accession>A0AAV7K1T1</accession>
<organism evidence="3 4">
    <name type="scientific">Oopsacas minuta</name>
    <dbReference type="NCBI Taxonomy" id="111878"/>
    <lineage>
        <taxon>Eukaryota</taxon>
        <taxon>Metazoa</taxon>
        <taxon>Porifera</taxon>
        <taxon>Hexactinellida</taxon>
        <taxon>Hexasterophora</taxon>
        <taxon>Lyssacinosida</taxon>
        <taxon>Leucopsacidae</taxon>
        <taxon>Oopsacas</taxon>
    </lineage>
</organism>
<dbReference type="PROSITE" id="PS51468">
    <property type="entry name" value="VIT"/>
    <property type="match status" value="1"/>
</dbReference>
<dbReference type="SMART" id="SM00609">
    <property type="entry name" value="VIT"/>
    <property type="match status" value="1"/>
</dbReference>
<dbReference type="SMART" id="SM00327">
    <property type="entry name" value="VWA"/>
    <property type="match status" value="1"/>
</dbReference>
<evidence type="ECO:0000313" key="3">
    <source>
        <dbReference type="EMBL" id="KAI6655187.1"/>
    </source>
</evidence>
<dbReference type="InterPro" id="IPR036465">
    <property type="entry name" value="vWFA_dom_sf"/>
</dbReference>
<sequence length="786" mass="86415">MVERVGLIGRGKDFLQIPLDSISVKVNIYGILAHFEASLTYTNSTKDPIEVEFKHPLHNESVLIGIEAVIDGRKIKGIVKEKGEAKTEYEDAISSGKTAALVEENSQDILGILLGNLPPGKNATISLQLLQQLDVEQDGIHLLLPTTLKPRYELGGSQAQAPPSYTAMIETVVPAIYKFSFELFLVGEIGKLKQITSPSHKIAEFYGSDGRKGIQVTSPDPLNNDLVVYIDFDDINPLSALIEPPLPERGEKPAQHPYIDNPAVLLTFMPNSHQTDLCGNGEFVFVIDQSGSMSGTPIIEARETLDMLLRSLSPGCYFNIIGFGTSYVSLFPGGSVEYTQVNLDKAVKHVSTLTANLGGTEILQPLQYVFSKKSIPGLTRQLFLLTDGGVSNIDDIVKTVADNSSHTRAFTFGIGSGVSTELVNKVAKAGKGKAVFISSKDRMQARVMEVMVTAMSPSYTDISVTGSKSMVVYPQSIPVLFENEPFVVVGFFNEKIFKGEKITATLKYSSQAETKKTTIQFTLADNVSTHFPNLPLQLVHQFGVSKALRDLEGTISSKDECIILSCYSNIMSKHTSFVAIGEDQHQMIEGSMKMYNVRINTLAYDSPMLGGIPMMCSAAPPPPQAYHGRFSSADSGSFGFLSTPPVMGEDMGFDDSDDSYNESNPYALLTGIPDSSCSVKSSYSKPTGHQGIMTLQKAEGYWEYSGQLESQLGCKQAKDYCPKDIDDISIWITVLCLSYLQKQFQEYKSEWLLVYKKGERWVKSKMKNCKLSYEQLFDLATDFLKR</sequence>
<evidence type="ECO:0000313" key="4">
    <source>
        <dbReference type="Proteomes" id="UP001165289"/>
    </source>
</evidence>
<dbReference type="PANTHER" id="PTHR45737:SF6">
    <property type="entry name" value="VON WILLEBRAND FACTOR A DOMAIN-CONTAINING PROTEIN 5A"/>
    <property type="match status" value="1"/>
</dbReference>
<dbReference type="PANTHER" id="PTHR45737">
    <property type="entry name" value="VON WILLEBRAND FACTOR A DOMAIN-CONTAINING PROTEIN 5A"/>
    <property type="match status" value="1"/>
</dbReference>
<dbReference type="Proteomes" id="UP001165289">
    <property type="component" value="Unassembled WGS sequence"/>
</dbReference>
<evidence type="ECO:0000259" key="2">
    <source>
        <dbReference type="PROSITE" id="PS51468"/>
    </source>
</evidence>
<proteinExistence type="predicted"/>
<protein>
    <submittedName>
        <fullName evidence="3">von Willebrand factor A domain-containing protein 5A-like</fullName>
    </submittedName>
</protein>
<evidence type="ECO:0000259" key="1">
    <source>
        <dbReference type="PROSITE" id="PS50234"/>
    </source>
</evidence>
<dbReference type="Pfam" id="PF13768">
    <property type="entry name" value="VWA_3"/>
    <property type="match status" value="1"/>
</dbReference>
<feature type="domain" description="VIT" evidence="2">
    <location>
        <begin position="3"/>
        <end position="131"/>
    </location>
</feature>
<dbReference type="EMBL" id="JAKMXF010000210">
    <property type="protein sequence ID" value="KAI6655187.1"/>
    <property type="molecule type" value="Genomic_DNA"/>
</dbReference>
<dbReference type="AlphaFoldDB" id="A0AAV7K1T1"/>